<dbReference type="PROSITE" id="PS51257">
    <property type="entry name" value="PROKAR_LIPOPROTEIN"/>
    <property type="match status" value="1"/>
</dbReference>
<dbReference type="InterPro" id="IPR002477">
    <property type="entry name" value="Peptidoglycan-bd-like"/>
</dbReference>
<dbReference type="Pfam" id="PF01471">
    <property type="entry name" value="PG_binding_1"/>
    <property type="match status" value="1"/>
</dbReference>
<gene>
    <name evidence="3" type="ORF">GCM10010394_13460</name>
</gene>
<evidence type="ECO:0000259" key="2">
    <source>
        <dbReference type="Pfam" id="PF01471"/>
    </source>
</evidence>
<feature type="chain" id="PRO_5045981373" evidence="1">
    <location>
        <begin position="28"/>
        <end position="149"/>
    </location>
</feature>
<name>A0ABP3QCS6_9ACTN</name>
<dbReference type="InterPro" id="IPR036365">
    <property type="entry name" value="PGBD-like_sf"/>
</dbReference>
<evidence type="ECO:0000313" key="4">
    <source>
        <dbReference type="Proteomes" id="UP001500668"/>
    </source>
</evidence>
<evidence type="ECO:0000313" key="3">
    <source>
        <dbReference type="EMBL" id="GAA0585783.1"/>
    </source>
</evidence>
<protein>
    <submittedName>
        <fullName evidence="3">Peptidoglycan-binding domain-containing protein</fullName>
    </submittedName>
</protein>
<dbReference type="SUPFAM" id="SSF47090">
    <property type="entry name" value="PGBD-like"/>
    <property type="match status" value="1"/>
</dbReference>
<dbReference type="InterPro" id="IPR036366">
    <property type="entry name" value="PGBDSf"/>
</dbReference>
<accession>A0ABP3QCS6</accession>
<keyword evidence="1" id="KW-0732">Signal</keyword>
<comment type="caution">
    <text evidence="3">The sequence shown here is derived from an EMBL/GenBank/DDBJ whole genome shotgun (WGS) entry which is preliminary data.</text>
</comment>
<dbReference type="Proteomes" id="UP001500668">
    <property type="component" value="Unassembled WGS sequence"/>
</dbReference>
<dbReference type="EMBL" id="BAAACA010000006">
    <property type="protein sequence ID" value="GAA0585783.1"/>
    <property type="molecule type" value="Genomic_DNA"/>
</dbReference>
<evidence type="ECO:0000256" key="1">
    <source>
        <dbReference type="SAM" id="SignalP"/>
    </source>
</evidence>
<dbReference type="Gene3D" id="1.10.101.10">
    <property type="entry name" value="PGBD-like superfamily/PGBD"/>
    <property type="match status" value="1"/>
</dbReference>
<feature type="signal peptide" evidence="1">
    <location>
        <begin position="1"/>
        <end position="27"/>
    </location>
</feature>
<organism evidence="3 4">
    <name type="scientific">Streptomyces crystallinus</name>
    <dbReference type="NCBI Taxonomy" id="68191"/>
    <lineage>
        <taxon>Bacteria</taxon>
        <taxon>Bacillati</taxon>
        <taxon>Actinomycetota</taxon>
        <taxon>Actinomycetes</taxon>
        <taxon>Kitasatosporales</taxon>
        <taxon>Streptomycetaceae</taxon>
        <taxon>Streptomyces</taxon>
    </lineage>
</organism>
<keyword evidence="4" id="KW-1185">Reference proteome</keyword>
<dbReference type="RefSeq" id="WP_344071098.1">
    <property type="nucleotide sequence ID" value="NZ_BAAACA010000006.1"/>
</dbReference>
<sequence length="149" mass="15940">MKRTLACLGAFAAITVGMITSGPSAQAALSGCNDTTKYYDTAGYYTDIPTVGVRGTYSCALRRGMKNDAVYELQVTLSECYGQNTGGFDGDFGTSTETAVRNVQRALGLSADGVYGPNTRDAMRWAWRTMAGNHRCLRLSEAPGPLSTR</sequence>
<feature type="domain" description="Peptidoglycan binding-like" evidence="2">
    <location>
        <begin position="67"/>
        <end position="123"/>
    </location>
</feature>
<proteinExistence type="predicted"/>
<reference evidence="4" key="1">
    <citation type="journal article" date="2019" name="Int. J. Syst. Evol. Microbiol.">
        <title>The Global Catalogue of Microorganisms (GCM) 10K type strain sequencing project: providing services to taxonomists for standard genome sequencing and annotation.</title>
        <authorList>
            <consortium name="The Broad Institute Genomics Platform"/>
            <consortium name="The Broad Institute Genome Sequencing Center for Infectious Disease"/>
            <person name="Wu L."/>
            <person name="Ma J."/>
        </authorList>
    </citation>
    <scope>NUCLEOTIDE SEQUENCE [LARGE SCALE GENOMIC DNA]</scope>
    <source>
        <strain evidence="4">JCM 5067</strain>
    </source>
</reference>